<gene>
    <name evidence="12" type="ORF">ACD661_14120</name>
</gene>
<dbReference type="SUPFAM" id="SSF55486">
    <property type="entry name" value="Metalloproteases ('zincins'), catalytic domain"/>
    <property type="match status" value="1"/>
</dbReference>
<evidence type="ECO:0000259" key="10">
    <source>
        <dbReference type="Pfam" id="PF01432"/>
    </source>
</evidence>
<keyword evidence="3 9" id="KW-0479">Metal-binding</keyword>
<dbReference type="InterPro" id="IPR045090">
    <property type="entry name" value="Pept_M3A_M3B"/>
</dbReference>
<dbReference type="InterPro" id="IPR034005">
    <property type="entry name" value="M3A_DCP"/>
</dbReference>
<evidence type="ECO:0000259" key="11">
    <source>
        <dbReference type="Pfam" id="PF19310"/>
    </source>
</evidence>
<dbReference type="RefSeq" id="WP_400188510.1">
    <property type="nucleotide sequence ID" value="NZ_JBGORX010000008.1"/>
</dbReference>
<name>A0ABW8DAF7_9GAMM</name>
<comment type="similarity">
    <text evidence="1 9">Belongs to the peptidase M3 family.</text>
</comment>
<keyword evidence="2 9" id="KW-0645">Protease</keyword>
<evidence type="ECO:0000256" key="6">
    <source>
        <dbReference type="ARBA" id="ARBA00023049"/>
    </source>
</evidence>
<evidence type="ECO:0000256" key="3">
    <source>
        <dbReference type="ARBA" id="ARBA00022723"/>
    </source>
</evidence>
<dbReference type="CDD" id="cd06456">
    <property type="entry name" value="M3A_DCP"/>
    <property type="match status" value="1"/>
</dbReference>
<feature type="domain" description="Peptidase M3A/M3B catalytic" evidence="10">
    <location>
        <begin position="215"/>
        <end position="669"/>
    </location>
</feature>
<dbReference type="Proteomes" id="UP001615550">
    <property type="component" value="Unassembled WGS sequence"/>
</dbReference>
<comment type="caution">
    <text evidence="12">The sequence shown here is derived from an EMBL/GenBank/DDBJ whole genome shotgun (WGS) entry which is preliminary data.</text>
</comment>
<sequence length="672" mass="76109">MSAPVGLPQFSHIDTEQFKTHLEGMLKNHLEQVDLLIKNNHYYTWDNLMYPLEDMDDELERFWSPFSHLHSVMDSPVLRDCYDECLPLLSAYEAAMGQNHDLYMAIKSIDTHPLNVTQKKLIADSLLDFELSGVALEAQDKKRFEEIQTRLDELSNQFEHNILDASQAFTIHVTDPQRVAGIPEHALSTARELAAEKGLDGYIFTLEAPSYQAIVTHAEDRALREEIYQAYVTRASDQGPNAGTFDNTANMNEILALRHEQAQLLGFNNYAELSLATKMADSTGQVMGFMNDLVKRAHPQAEGDLAALKDFAASKWDLGPLQPWDISYLSEKRRQDLFALSQEDLRPYFPQPKVMQGLFDLLKILYGMTVQEIKGVDVWHKDVQCYCVVDDHGQVRGYVYTDLFARPNKHSGAWMDSLQSRRKLDDGSIQLPIATLTCNFAKASANKPAMLSHDEVETLFHEFGHCLHHMLTQVDYLGASGINGVEWDAVELPSQFFENWCWEKSALDSLTAHVDTQEPLPEVLYERLLAAKNFQSAMATLRQMEFSLFDFRIHQEYQPNNESFVSDVLADVRSNACIVPVVPYSRFQHSFSHIFGGGYAAGYYSYIWAEVLSSDAFSRFEEEGVLNPKTGHDFLHAILEVGGSKKAAEAFQDFRGRPATVDALLRHKGIQG</sequence>
<keyword evidence="13" id="KW-1185">Reference proteome</keyword>
<protein>
    <recommendedName>
        <fullName evidence="8">oligopeptidase A</fullName>
        <ecNumber evidence="8">3.4.24.70</ecNumber>
    </recommendedName>
</protein>
<dbReference type="PANTHER" id="PTHR11804">
    <property type="entry name" value="PROTEASE M3 THIMET OLIGOPEPTIDASE-RELATED"/>
    <property type="match status" value="1"/>
</dbReference>
<dbReference type="InterPro" id="IPR045666">
    <property type="entry name" value="OpdA_N"/>
</dbReference>
<evidence type="ECO:0000256" key="1">
    <source>
        <dbReference type="ARBA" id="ARBA00006040"/>
    </source>
</evidence>
<dbReference type="InterPro" id="IPR024079">
    <property type="entry name" value="MetalloPept_cat_dom_sf"/>
</dbReference>
<accession>A0ABW8DAF7</accession>
<dbReference type="EMBL" id="JBGORX010000008">
    <property type="protein sequence ID" value="MFJ1269697.1"/>
    <property type="molecule type" value="Genomic_DNA"/>
</dbReference>
<evidence type="ECO:0000256" key="8">
    <source>
        <dbReference type="ARBA" id="ARBA00026100"/>
    </source>
</evidence>
<dbReference type="Pfam" id="PF01432">
    <property type="entry name" value="Peptidase_M3"/>
    <property type="match status" value="1"/>
</dbReference>
<evidence type="ECO:0000313" key="13">
    <source>
        <dbReference type="Proteomes" id="UP001615550"/>
    </source>
</evidence>
<dbReference type="InterPro" id="IPR024077">
    <property type="entry name" value="Neurolysin/TOP_dom2"/>
</dbReference>
<dbReference type="InterPro" id="IPR001567">
    <property type="entry name" value="Pept_M3A_M3B_dom"/>
</dbReference>
<evidence type="ECO:0000313" key="12">
    <source>
        <dbReference type="EMBL" id="MFJ1269697.1"/>
    </source>
</evidence>
<evidence type="ECO:0000256" key="4">
    <source>
        <dbReference type="ARBA" id="ARBA00022801"/>
    </source>
</evidence>
<keyword evidence="4 9" id="KW-0378">Hydrolase</keyword>
<dbReference type="EC" id="3.4.24.70" evidence="8"/>
<evidence type="ECO:0000256" key="9">
    <source>
        <dbReference type="RuleBase" id="RU003435"/>
    </source>
</evidence>
<comment type="catalytic activity">
    <reaction evidence="7">
        <text>Hydrolysis of oligopeptides, with broad specificity. Gly or Ala commonly occur as P1 or P1' residues, but more distant residues are also important, as is shown by the fact that Z-Gly-Pro-Gly-|-Gly-Pro-Ala is cleaved, but not Z-(Gly)(5).</text>
        <dbReference type="EC" id="3.4.24.70"/>
    </reaction>
</comment>
<evidence type="ECO:0000256" key="7">
    <source>
        <dbReference type="ARBA" id="ARBA00024603"/>
    </source>
</evidence>
<keyword evidence="5 9" id="KW-0862">Zinc</keyword>
<keyword evidence="6 9" id="KW-0482">Metalloprotease</keyword>
<evidence type="ECO:0000256" key="5">
    <source>
        <dbReference type="ARBA" id="ARBA00022833"/>
    </source>
</evidence>
<evidence type="ECO:0000256" key="2">
    <source>
        <dbReference type="ARBA" id="ARBA00022670"/>
    </source>
</evidence>
<comment type="cofactor">
    <cofactor evidence="9">
        <name>Zn(2+)</name>
        <dbReference type="ChEBI" id="CHEBI:29105"/>
    </cofactor>
    <text evidence="9">Binds 1 zinc ion.</text>
</comment>
<feature type="domain" description="Oligopeptidase A N-terminal" evidence="11">
    <location>
        <begin position="38"/>
        <end position="140"/>
    </location>
</feature>
<proteinExistence type="inferred from homology"/>
<organism evidence="12 13">
    <name type="scientific">Legionella lytica</name>
    <dbReference type="NCBI Taxonomy" id="96232"/>
    <lineage>
        <taxon>Bacteria</taxon>
        <taxon>Pseudomonadati</taxon>
        <taxon>Pseudomonadota</taxon>
        <taxon>Gammaproteobacteria</taxon>
        <taxon>Legionellales</taxon>
        <taxon>Legionellaceae</taxon>
        <taxon>Legionella</taxon>
    </lineage>
</organism>
<dbReference type="PANTHER" id="PTHR11804:SF84">
    <property type="entry name" value="SACCHAROLYSIN"/>
    <property type="match status" value="1"/>
</dbReference>
<reference evidence="12 13" key="1">
    <citation type="submission" date="2024-08" db="EMBL/GenBank/DDBJ databases">
        <title>Draft Genome Sequence of Legionella lytica strain DSB2004, Isolated From a Fire Sprinkler System.</title>
        <authorList>
            <person name="Everhart A.D."/>
            <person name="Kidane D.T."/>
            <person name="Farone A.L."/>
            <person name="Farone M.B."/>
        </authorList>
    </citation>
    <scope>NUCLEOTIDE SEQUENCE [LARGE SCALE GENOMIC DNA]</scope>
    <source>
        <strain evidence="12 13">DSB2004</strain>
    </source>
</reference>
<dbReference type="Gene3D" id="3.40.390.10">
    <property type="entry name" value="Collagenase (Catalytic Domain)"/>
    <property type="match status" value="1"/>
</dbReference>
<dbReference type="Pfam" id="PF19310">
    <property type="entry name" value="TOP_N"/>
    <property type="match status" value="1"/>
</dbReference>
<dbReference type="Gene3D" id="1.10.1370.10">
    <property type="entry name" value="Neurolysin, domain 3"/>
    <property type="match status" value="1"/>
</dbReference>